<gene>
    <name evidence="3" type="ORF">RRF57_005847</name>
</gene>
<dbReference type="Proteomes" id="UP001305414">
    <property type="component" value="Unassembled WGS sequence"/>
</dbReference>
<evidence type="ECO:0000313" key="3">
    <source>
        <dbReference type="EMBL" id="KAK5630132.1"/>
    </source>
</evidence>
<feature type="transmembrane region" description="Helical" evidence="2">
    <location>
        <begin position="226"/>
        <end position="245"/>
    </location>
</feature>
<evidence type="ECO:0000256" key="2">
    <source>
        <dbReference type="SAM" id="Phobius"/>
    </source>
</evidence>
<keyword evidence="2" id="KW-0812">Transmembrane</keyword>
<feature type="transmembrane region" description="Helical" evidence="2">
    <location>
        <begin position="185"/>
        <end position="206"/>
    </location>
</feature>
<sequence>MATNPLRETIPAWVEFYDEEVHGPRPQNRGPVHPPPPTVRPEQNKGNYPLKRRVSKDGYVDWVDEKHGRESKLPVFLRKRADRPGRRWDHLRSAEPVIMGLGYRAPDEDPYDRWRDFIHSSSYGHDSNDRYEVVSPDVLDQLMPGLNDPVRTPLYPLDAKTNRSRKSAWFMRLGNFVLRHPIAPLIFRLIVLISTISALALATVIYRRERAPDIATNSSQTETSQAIVAIVIDSVAIPYILYMTWDEYTGKPLGLRNPAQKVSLTLLDLIFIVLKSASTALAFEALVYHSGERMAQSPRAGAEALQSLDFARGLAALTLVGLIAWILNFTISVFRLAEKLGGIENDK</sequence>
<feature type="transmembrane region" description="Helical" evidence="2">
    <location>
        <begin position="310"/>
        <end position="331"/>
    </location>
</feature>
<dbReference type="GO" id="GO:0071944">
    <property type="term" value="C:cell periphery"/>
    <property type="evidence" value="ECO:0007669"/>
    <property type="project" value="TreeGrafter"/>
</dbReference>
<dbReference type="PANTHER" id="PTHR36819">
    <property type="entry name" value="REGULATOR OF PHOSPHOLIPASE D SRF1"/>
    <property type="match status" value="1"/>
</dbReference>
<keyword evidence="4" id="KW-1185">Reference proteome</keyword>
<comment type="caution">
    <text evidence="3">The sequence shown here is derived from an EMBL/GenBank/DDBJ whole genome shotgun (WGS) entry which is preliminary data.</text>
</comment>
<accession>A0AAN7UKC8</accession>
<dbReference type="GO" id="GO:0000324">
    <property type="term" value="C:fungal-type vacuole"/>
    <property type="evidence" value="ECO:0007669"/>
    <property type="project" value="TreeGrafter"/>
</dbReference>
<feature type="region of interest" description="Disordered" evidence="1">
    <location>
        <begin position="18"/>
        <end position="51"/>
    </location>
</feature>
<dbReference type="InterPro" id="IPR037737">
    <property type="entry name" value="Srf1"/>
</dbReference>
<evidence type="ECO:0008006" key="5">
    <source>
        <dbReference type="Google" id="ProtNLM"/>
    </source>
</evidence>
<evidence type="ECO:0000313" key="4">
    <source>
        <dbReference type="Proteomes" id="UP001305414"/>
    </source>
</evidence>
<protein>
    <recommendedName>
        <fullName evidence="5">Regulator of phospholipase D SRF1</fullName>
    </recommendedName>
</protein>
<name>A0AAN7UKC8_9PEZI</name>
<keyword evidence="2" id="KW-0472">Membrane</keyword>
<dbReference type="AlphaFoldDB" id="A0AAN7UKC8"/>
<reference evidence="3 4" key="1">
    <citation type="submission" date="2023-10" db="EMBL/GenBank/DDBJ databases">
        <title>Draft genome sequence of Xylaria bambusicola isolate GMP-LS, the root and basal stem rot pathogen of sugarcane in Indonesia.</title>
        <authorList>
            <person name="Selvaraj P."/>
            <person name="Muralishankar V."/>
            <person name="Muruganantham S."/>
            <person name="Sp S."/>
            <person name="Haryani S."/>
            <person name="Lau K.J.X."/>
            <person name="Naqvi N.I."/>
        </authorList>
    </citation>
    <scope>NUCLEOTIDE SEQUENCE [LARGE SCALE GENOMIC DNA]</scope>
    <source>
        <strain evidence="3">GMP-LS</strain>
    </source>
</reference>
<dbReference type="EMBL" id="JAWHQM010000014">
    <property type="protein sequence ID" value="KAK5630132.1"/>
    <property type="molecule type" value="Genomic_DNA"/>
</dbReference>
<organism evidence="3 4">
    <name type="scientific">Xylaria bambusicola</name>
    <dbReference type="NCBI Taxonomy" id="326684"/>
    <lineage>
        <taxon>Eukaryota</taxon>
        <taxon>Fungi</taxon>
        <taxon>Dikarya</taxon>
        <taxon>Ascomycota</taxon>
        <taxon>Pezizomycotina</taxon>
        <taxon>Sordariomycetes</taxon>
        <taxon>Xylariomycetidae</taxon>
        <taxon>Xylariales</taxon>
        <taxon>Xylariaceae</taxon>
        <taxon>Xylaria</taxon>
    </lineage>
</organism>
<keyword evidence="2" id="KW-1133">Transmembrane helix</keyword>
<proteinExistence type="predicted"/>
<dbReference type="PANTHER" id="PTHR36819:SF1">
    <property type="entry name" value="REGULATOR OF PHOSPHOLIPASE D SRF1"/>
    <property type="match status" value="1"/>
</dbReference>
<evidence type="ECO:0000256" key="1">
    <source>
        <dbReference type="SAM" id="MobiDB-lite"/>
    </source>
</evidence>